<dbReference type="EMBL" id="ML977172">
    <property type="protein sequence ID" value="KAF1983818.1"/>
    <property type="molecule type" value="Genomic_DNA"/>
</dbReference>
<dbReference type="Proteomes" id="UP000800041">
    <property type="component" value="Unassembled WGS sequence"/>
</dbReference>
<evidence type="ECO:0000256" key="2">
    <source>
        <dbReference type="ARBA" id="ARBA00004584"/>
    </source>
</evidence>
<dbReference type="PANTHER" id="PTHR14582:SF1">
    <property type="entry name" value="CENTROMERE PROTEIN O"/>
    <property type="match status" value="1"/>
</dbReference>
<protein>
    <recommendedName>
        <fullName evidence="10">Cenp-O kinetochore centromere component</fullName>
    </recommendedName>
</protein>
<organism evidence="8 9">
    <name type="scientific">Aulographum hederae CBS 113979</name>
    <dbReference type="NCBI Taxonomy" id="1176131"/>
    <lineage>
        <taxon>Eukaryota</taxon>
        <taxon>Fungi</taxon>
        <taxon>Dikarya</taxon>
        <taxon>Ascomycota</taxon>
        <taxon>Pezizomycotina</taxon>
        <taxon>Dothideomycetes</taxon>
        <taxon>Pleosporomycetidae</taxon>
        <taxon>Aulographales</taxon>
        <taxon>Aulographaceae</taxon>
    </lineage>
</organism>
<evidence type="ECO:0000256" key="5">
    <source>
        <dbReference type="ARBA" id="ARBA00023242"/>
    </source>
</evidence>
<evidence type="ECO:0000256" key="4">
    <source>
        <dbReference type="ARBA" id="ARBA00022454"/>
    </source>
</evidence>
<gene>
    <name evidence="8" type="ORF">K402DRAFT_406544</name>
</gene>
<dbReference type="OrthoDB" id="10050372at2759"/>
<evidence type="ECO:0000256" key="6">
    <source>
        <dbReference type="ARBA" id="ARBA00023328"/>
    </source>
</evidence>
<keyword evidence="4" id="KW-0158">Chromosome</keyword>
<sequence>MEQPALDPQLDEEIANIRKEIAALKTRRSILTSTLLSSSAIQSRITKHITPPTSRKTCRKNSKSHPLLPLLRSQTTHNATNIYRTLTSTTAFKVLDPDPHAVDSGRVLGIRIDIFDRDRFVQPYYVLLNCPWPASQDLRVHRHTVPAFVGLQKLATRWLPVPKEQGQGQGRAEEEAGDADTSTTAPLALQTNVRAQSLPRFVKTLRAELVHHHKRVTAIERLQEELKSTKSSLNQSRQTSESGFSVAAINMLDTTGRELELQFTDGALGRVKVGKKGEIEGAVVRPPNAGDDTSKQGLGKRKADIERRIIGLDGGGRIEGLLERMMA</sequence>
<comment type="subcellular location">
    <subcellularLocation>
        <location evidence="2">Chromosome</location>
        <location evidence="2">Centromere</location>
    </subcellularLocation>
    <subcellularLocation>
        <location evidence="1">Nucleus</location>
    </subcellularLocation>
</comment>
<evidence type="ECO:0008006" key="10">
    <source>
        <dbReference type="Google" id="ProtNLM"/>
    </source>
</evidence>
<dbReference type="Pfam" id="PF09496">
    <property type="entry name" value="CENP-O"/>
    <property type="match status" value="1"/>
</dbReference>
<evidence type="ECO:0000256" key="7">
    <source>
        <dbReference type="SAM" id="MobiDB-lite"/>
    </source>
</evidence>
<evidence type="ECO:0000313" key="9">
    <source>
        <dbReference type="Proteomes" id="UP000800041"/>
    </source>
</evidence>
<feature type="region of interest" description="Disordered" evidence="7">
    <location>
        <begin position="161"/>
        <end position="185"/>
    </location>
</feature>
<name>A0A6G1GSU6_9PEZI</name>
<keyword evidence="9" id="KW-1185">Reference proteome</keyword>
<evidence type="ECO:0000256" key="1">
    <source>
        <dbReference type="ARBA" id="ARBA00004123"/>
    </source>
</evidence>
<dbReference type="InterPro" id="IPR018464">
    <property type="entry name" value="CENP-O"/>
</dbReference>
<keyword evidence="5" id="KW-0539">Nucleus</keyword>
<comment type="similarity">
    <text evidence="3">Belongs to the CENP-O/MCM21 family.</text>
</comment>
<proteinExistence type="inferred from homology"/>
<reference evidence="8" key="1">
    <citation type="journal article" date="2020" name="Stud. Mycol.">
        <title>101 Dothideomycetes genomes: a test case for predicting lifestyles and emergence of pathogens.</title>
        <authorList>
            <person name="Haridas S."/>
            <person name="Albert R."/>
            <person name="Binder M."/>
            <person name="Bloem J."/>
            <person name="Labutti K."/>
            <person name="Salamov A."/>
            <person name="Andreopoulos B."/>
            <person name="Baker S."/>
            <person name="Barry K."/>
            <person name="Bills G."/>
            <person name="Bluhm B."/>
            <person name="Cannon C."/>
            <person name="Castanera R."/>
            <person name="Culley D."/>
            <person name="Daum C."/>
            <person name="Ezra D."/>
            <person name="Gonzalez J."/>
            <person name="Henrissat B."/>
            <person name="Kuo A."/>
            <person name="Liang C."/>
            <person name="Lipzen A."/>
            <person name="Lutzoni F."/>
            <person name="Magnuson J."/>
            <person name="Mondo S."/>
            <person name="Nolan M."/>
            <person name="Ohm R."/>
            <person name="Pangilinan J."/>
            <person name="Park H.-J."/>
            <person name="Ramirez L."/>
            <person name="Alfaro M."/>
            <person name="Sun H."/>
            <person name="Tritt A."/>
            <person name="Yoshinaga Y."/>
            <person name="Zwiers L.-H."/>
            <person name="Turgeon B."/>
            <person name="Goodwin S."/>
            <person name="Spatafora J."/>
            <person name="Crous P."/>
            <person name="Grigoriev I."/>
        </authorList>
    </citation>
    <scope>NUCLEOTIDE SEQUENCE</scope>
    <source>
        <strain evidence="8">CBS 113979</strain>
    </source>
</reference>
<evidence type="ECO:0000313" key="8">
    <source>
        <dbReference type="EMBL" id="KAF1983818.1"/>
    </source>
</evidence>
<dbReference type="AlphaFoldDB" id="A0A6G1GSU6"/>
<accession>A0A6G1GSU6</accession>
<keyword evidence="6" id="KW-0137">Centromere</keyword>
<dbReference type="PANTHER" id="PTHR14582">
    <property type="entry name" value="INNER KINETOCHORE SUBUNIT MAL2"/>
    <property type="match status" value="1"/>
</dbReference>
<dbReference type="GO" id="GO:0005634">
    <property type="term" value="C:nucleus"/>
    <property type="evidence" value="ECO:0007669"/>
    <property type="project" value="UniProtKB-SubCell"/>
</dbReference>
<dbReference type="GO" id="GO:0031511">
    <property type="term" value="C:Mis6-Sim4 complex"/>
    <property type="evidence" value="ECO:0007669"/>
    <property type="project" value="TreeGrafter"/>
</dbReference>
<evidence type="ECO:0000256" key="3">
    <source>
        <dbReference type="ARBA" id="ARBA00007321"/>
    </source>
</evidence>